<dbReference type="Proteomes" id="UP000254425">
    <property type="component" value="Chromosome"/>
</dbReference>
<dbReference type="Pfam" id="PF09947">
    <property type="entry name" value="DUF2180"/>
    <property type="match status" value="1"/>
</dbReference>
<reference evidence="1 2" key="1">
    <citation type="submission" date="2018-07" db="EMBL/GenBank/DDBJ databases">
        <title>Draft genome of the type strain Streptomyces armeniacus ATCC 15676.</title>
        <authorList>
            <person name="Labana P."/>
            <person name="Gosse J.T."/>
            <person name="Boddy C.N."/>
        </authorList>
    </citation>
    <scope>NUCLEOTIDE SEQUENCE [LARGE SCALE GENOMIC DNA]</scope>
    <source>
        <strain evidence="1 2">ATCC 15676</strain>
    </source>
</reference>
<dbReference type="KEGG" id="sarm:DVA86_30700"/>
<protein>
    <submittedName>
        <fullName evidence="1">DUF2180 family protein</fullName>
    </submittedName>
</protein>
<dbReference type="InterPro" id="IPR017211">
    <property type="entry name" value="UCP037465_Znf"/>
</dbReference>
<evidence type="ECO:0000313" key="1">
    <source>
        <dbReference type="EMBL" id="AXK36307.1"/>
    </source>
</evidence>
<proteinExistence type="predicted"/>
<dbReference type="RefSeq" id="WP_208883181.1">
    <property type="nucleotide sequence ID" value="NZ_CP031320.1"/>
</dbReference>
<evidence type="ECO:0000313" key="2">
    <source>
        <dbReference type="Proteomes" id="UP000254425"/>
    </source>
</evidence>
<dbReference type="EMBL" id="CP031320">
    <property type="protein sequence ID" value="AXK36307.1"/>
    <property type="molecule type" value="Genomic_DNA"/>
</dbReference>
<sequence>MNCFDCPPDRERTAVAVCHRCGAGLCRDHAHTGVETVHAVHGTGRATHTPSARRLSCGTCREAES</sequence>
<gene>
    <name evidence="1" type="ORF">DVA86_30700</name>
</gene>
<dbReference type="AlphaFoldDB" id="A0A345XXE1"/>
<accession>A0A345XXE1</accession>
<keyword evidence="2" id="KW-1185">Reference proteome</keyword>
<organism evidence="1 2">
    <name type="scientific">Streptomyces armeniacus</name>
    <dbReference type="NCBI Taxonomy" id="83291"/>
    <lineage>
        <taxon>Bacteria</taxon>
        <taxon>Bacillati</taxon>
        <taxon>Actinomycetota</taxon>
        <taxon>Actinomycetes</taxon>
        <taxon>Kitasatosporales</taxon>
        <taxon>Streptomycetaceae</taxon>
        <taxon>Streptomyces</taxon>
    </lineage>
</organism>
<name>A0A345XXE1_9ACTN</name>